<evidence type="ECO:0000256" key="11">
    <source>
        <dbReference type="ARBA" id="ARBA00039026"/>
    </source>
</evidence>
<keyword evidence="9 14" id="KW-0472">Membrane</keyword>
<evidence type="ECO:0000256" key="1">
    <source>
        <dbReference type="ARBA" id="ARBA00001962"/>
    </source>
</evidence>
<feature type="non-terminal residue" evidence="17">
    <location>
        <position position="1"/>
    </location>
</feature>
<proteinExistence type="inferred from homology"/>
<dbReference type="EC" id="1.14.16.5" evidence="11"/>
<feature type="transmembrane region" description="Helical" evidence="14">
    <location>
        <begin position="216"/>
        <end position="233"/>
    </location>
</feature>
<evidence type="ECO:0000259" key="16">
    <source>
        <dbReference type="Pfam" id="PF24858"/>
    </source>
</evidence>
<comment type="subcellular location">
    <subcellularLocation>
        <location evidence="2">Endoplasmic reticulum membrane</location>
        <topology evidence="2">Multi-pass membrane protein</topology>
    </subcellularLocation>
</comment>
<name>A0A8S3YZR1_9EUPU</name>
<dbReference type="AlphaFoldDB" id="A0A8S3YZR1"/>
<dbReference type="OrthoDB" id="6354873at2759"/>
<gene>
    <name evidence="17" type="ORF">CUNI_LOCUS7767</name>
</gene>
<feature type="transmembrane region" description="Helical" evidence="14">
    <location>
        <begin position="182"/>
        <end position="204"/>
    </location>
</feature>
<dbReference type="EMBL" id="CAJHNH020001239">
    <property type="protein sequence ID" value="CAG5122209.1"/>
    <property type="molecule type" value="Genomic_DNA"/>
</dbReference>
<comment type="catalytic activity">
    <reaction evidence="13">
        <text>1-O-(1,2-saturated-alkyl)-sn-glycerol + (6R)-L-erythro-5,6,7,8-tetrahydrobiopterin + O2 = a 1-(1-hydroxyalkyl)-sn-glycerol + (6R)-L-erythro-6,7-dihydrobiopterin + H2O</text>
        <dbReference type="Rhea" id="RHEA:36255"/>
        <dbReference type="ChEBI" id="CHEBI:15377"/>
        <dbReference type="ChEBI" id="CHEBI:15379"/>
        <dbReference type="ChEBI" id="CHEBI:43120"/>
        <dbReference type="ChEBI" id="CHEBI:59560"/>
        <dbReference type="ChEBI" id="CHEBI:73418"/>
        <dbReference type="ChEBI" id="CHEBI:83957"/>
        <dbReference type="EC" id="1.14.16.5"/>
    </reaction>
</comment>
<dbReference type="InterPro" id="IPR051689">
    <property type="entry name" value="Sterol_desaturase/TMEM195"/>
</dbReference>
<keyword evidence="5 14" id="KW-1133">Transmembrane helix</keyword>
<evidence type="ECO:0000256" key="5">
    <source>
        <dbReference type="ARBA" id="ARBA00022989"/>
    </source>
</evidence>
<feature type="transmembrane region" description="Helical" evidence="14">
    <location>
        <begin position="153"/>
        <end position="176"/>
    </location>
</feature>
<protein>
    <recommendedName>
        <fullName evidence="12">Alkylglycerol monooxygenase</fullName>
        <ecNumber evidence="11">1.14.16.5</ecNumber>
    </recommendedName>
</protein>
<evidence type="ECO:0000256" key="12">
    <source>
        <dbReference type="ARBA" id="ARBA00040992"/>
    </source>
</evidence>
<dbReference type="Pfam" id="PF24858">
    <property type="entry name" value="AGMP_C"/>
    <property type="match status" value="1"/>
</dbReference>
<dbReference type="Pfam" id="PF04116">
    <property type="entry name" value="FA_hydroxylase"/>
    <property type="match status" value="1"/>
</dbReference>
<evidence type="ECO:0000256" key="8">
    <source>
        <dbReference type="ARBA" id="ARBA00023098"/>
    </source>
</evidence>
<feature type="domain" description="Alkylglycerol monooxygenase C-terminal" evidence="16">
    <location>
        <begin position="159"/>
        <end position="226"/>
    </location>
</feature>
<dbReference type="PANTHER" id="PTHR21624">
    <property type="entry name" value="STEROL DESATURASE-RELATED PROTEIN"/>
    <property type="match status" value="1"/>
</dbReference>
<evidence type="ECO:0000256" key="10">
    <source>
        <dbReference type="ARBA" id="ARBA00038190"/>
    </source>
</evidence>
<dbReference type="PANTHER" id="PTHR21624:SF1">
    <property type="entry name" value="ALKYLGLYCEROL MONOOXYGENASE"/>
    <property type="match status" value="1"/>
</dbReference>
<dbReference type="GO" id="GO:0005789">
    <property type="term" value="C:endoplasmic reticulum membrane"/>
    <property type="evidence" value="ECO:0007669"/>
    <property type="project" value="UniProtKB-SubCell"/>
</dbReference>
<comment type="similarity">
    <text evidence="10">Belongs to the sterol desaturase family. TMEM195 subfamily.</text>
</comment>
<dbReference type="GO" id="GO:0050479">
    <property type="term" value="F:glyceryl-ether monooxygenase activity"/>
    <property type="evidence" value="ECO:0007669"/>
    <property type="project" value="UniProtKB-EC"/>
</dbReference>
<evidence type="ECO:0000256" key="6">
    <source>
        <dbReference type="ARBA" id="ARBA00023002"/>
    </source>
</evidence>
<keyword evidence="18" id="KW-1185">Reference proteome</keyword>
<sequence length="272" mass="31626">GIIQYIKQQNYTLKTSSRQNGYESWVIDTLGPLEFILNTPSHHRVHHGRNPYCIDKNYGGTLIIWDRIFNTFEAEGEKVIYGLVHPNQFWNPLYGQFCYYLYIFGLVRSYKGLENKLSAVVKGPGWEPGKPWTGLLEDIPEVEQPVRKYNSDLPFWASLYVLCHFLLIIVCYGMLVPYKKQLTPTSGIGCVIYFVYSLTVFGALFENRKYSPLLEVMRCLLFLMIHFCIRGHFVFEFSVASILDIIFILSALLWSFLTLLKYDFGHITKKQV</sequence>
<evidence type="ECO:0000313" key="17">
    <source>
        <dbReference type="EMBL" id="CAG5122209.1"/>
    </source>
</evidence>
<keyword evidence="3 14" id="KW-0812">Transmembrane</keyword>
<evidence type="ECO:0000256" key="14">
    <source>
        <dbReference type="SAM" id="Phobius"/>
    </source>
</evidence>
<evidence type="ECO:0000313" key="18">
    <source>
        <dbReference type="Proteomes" id="UP000678393"/>
    </source>
</evidence>
<dbReference type="GO" id="GO:0005506">
    <property type="term" value="F:iron ion binding"/>
    <property type="evidence" value="ECO:0007669"/>
    <property type="project" value="InterPro"/>
</dbReference>
<dbReference type="InterPro" id="IPR056853">
    <property type="entry name" value="AGMP_C"/>
</dbReference>
<feature type="domain" description="Fatty acid hydroxylase" evidence="15">
    <location>
        <begin position="31"/>
        <end position="71"/>
    </location>
</feature>
<evidence type="ECO:0000256" key="3">
    <source>
        <dbReference type="ARBA" id="ARBA00022692"/>
    </source>
</evidence>
<dbReference type="Proteomes" id="UP000678393">
    <property type="component" value="Unassembled WGS sequence"/>
</dbReference>
<dbReference type="InterPro" id="IPR006694">
    <property type="entry name" value="Fatty_acid_hydroxylase"/>
</dbReference>
<evidence type="ECO:0000259" key="15">
    <source>
        <dbReference type="Pfam" id="PF04116"/>
    </source>
</evidence>
<dbReference type="GO" id="GO:0008610">
    <property type="term" value="P:lipid biosynthetic process"/>
    <property type="evidence" value="ECO:0007669"/>
    <property type="project" value="InterPro"/>
</dbReference>
<comment type="cofactor">
    <cofactor evidence="1">
        <name>Fe cation</name>
        <dbReference type="ChEBI" id="CHEBI:24875"/>
    </cofactor>
</comment>
<evidence type="ECO:0000256" key="13">
    <source>
        <dbReference type="ARBA" id="ARBA00047556"/>
    </source>
</evidence>
<evidence type="ECO:0000256" key="7">
    <source>
        <dbReference type="ARBA" id="ARBA00023004"/>
    </source>
</evidence>
<keyword evidence="7" id="KW-0408">Iron</keyword>
<evidence type="ECO:0000256" key="4">
    <source>
        <dbReference type="ARBA" id="ARBA00022824"/>
    </source>
</evidence>
<accession>A0A8S3YZR1</accession>
<keyword evidence="8" id="KW-0443">Lipid metabolism</keyword>
<evidence type="ECO:0000256" key="2">
    <source>
        <dbReference type="ARBA" id="ARBA00004477"/>
    </source>
</evidence>
<keyword evidence="4" id="KW-0256">Endoplasmic reticulum</keyword>
<evidence type="ECO:0000256" key="9">
    <source>
        <dbReference type="ARBA" id="ARBA00023136"/>
    </source>
</evidence>
<keyword evidence="6" id="KW-0560">Oxidoreductase</keyword>
<dbReference type="GO" id="GO:0006643">
    <property type="term" value="P:membrane lipid metabolic process"/>
    <property type="evidence" value="ECO:0007669"/>
    <property type="project" value="TreeGrafter"/>
</dbReference>
<reference evidence="17" key="1">
    <citation type="submission" date="2021-04" db="EMBL/GenBank/DDBJ databases">
        <authorList>
            <consortium name="Molecular Ecology Group"/>
        </authorList>
    </citation>
    <scope>NUCLEOTIDE SEQUENCE</scope>
</reference>
<organism evidence="17 18">
    <name type="scientific">Candidula unifasciata</name>
    <dbReference type="NCBI Taxonomy" id="100452"/>
    <lineage>
        <taxon>Eukaryota</taxon>
        <taxon>Metazoa</taxon>
        <taxon>Spiralia</taxon>
        <taxon>Lophotrochozoa</taxon>
        <taxon>Mollusca</taxon>
        <taxon>Gastropoda</taxon>
        <taxon>Heterobranchia</taxon>
        <taxon>Euthyneura</taxon>
        <taxon>Panpulmonata</taxon>
        <taxon>Eupulmonata</taxon>
        <taxon>Stylommatophora</taxon>
        <taxon>Helicina</taxon>
        <taxon>Helicoidea</taxon>
        <taxon>Geomitridae</taxon>
        <taxon>Candidula</taxon>
    </lineage>
</organism>
<feature type="transmembrane region" description="Helical" evidence="14">
    <location>
        <begin position="239"/>
        <end position="260"/>
    </location>
</feature>
<comment type="caution">
    <text evidence="17">The sequence shown here is derived from an EMBL/GenBank/DDBJ whole genome shotgun (WGS) entry which is preliminary data.</text>
</comment>